<dbReference type="GO" id="GO:0016798">
    <property type="term" value="F:hydrolase activity, acting on glycosyl bonds"/>
    <property type="evidence" value="ECO:0007669"/>
    <property type="project" value="TreeGrafter"/>
</dbReference>
<sequence length="317" mass="34600">MSEDKKFKDSYVLCIGGMNVDKKVQLLENLVLETSNPVVSSLSAGGVARNIAENLGRLGLPVKMLSVAGDDESFTWLERETKDIIDFSLVDRLSGKITSNYTAILDLQGDMCLALADMSICEEMTPKWLTSHEEAVKEAALVIADLNLPQETLAALIQLTNEGKIPLAIIPVSGPKMKRIPDKLQGVSWIVVNEDESKTRYGEHELPELATLWQRDGVENIVITKGTKCGVFADVTGIVKTFTPIKAEQVCDVTGAGDSFSSGVLYGALKGASLEESIGYGLTNSYYTVQAIETVRKDLNAKSFEKEYQQLKERGLS</sequence>
<dbReference type="HOGENOM" id="CLU_027634_11_2_9"/>
<keyword evidence="5" id="KW-1185">Reference proteome</keyword>
<dbReference type="InterPro" id="IPR002173">
    <property type="entry name" value="Carboh/pur_kinase_PfkB_CS"/>
</dbReference>
<evidence type="ECO:0000313" key="5">
    <source>
        <dbReference type="Proteomes" id="UP000005926"/>
    </source>
</evidence>
<dbReference type="PROSITE" id="PS00583">
    <property type="entry name" value="PFKB_KINASES_1"/>
    <property type="match status" value="1"/>
</dbReference>
<dbReference type="Pfam" id="PF00294">
    <property type="entry name" value="PfkB"/>
    <property type="match status" value="1"/>
</dbReference>
<comment type="caution">
    <text evidence="4">The sequence shown here is derived from an EMBL/GenBank/DDBJ whole genome shotgun (WGS) entry which is preliminary data.</text>
</comment>
<dbReference type="GO" id="GO:0004730">
    <property type="term" value="F:pseudouridylate synthase activity"/>
    <property type="evidence" value="ECO:0007669"/>
    <property type="project" value="TreeGrafter"/>
</dbReference>
<reference evidence="4 5" key="1">
    <citation type="submission" date="2009-08" db="EMBL/GenBank/DDBJ databases">
        <authorList>
            <person name="Muzny D."/>
            <person name="Qin X."/>
            <person name="Deng J."/>
            <person name="Jiang H."/>
            <person name="Liu Y."/>
            <person name="Qu J."/>
            <person name="Song X.-Z."/>
            <person name="Zhang L."/>
            <person name="Thornton R."/>
            <person name="Coyle M."/>
            <person name="Francisco L."/>
            <person name="Jackson L."/>
            <person name="Javaid M."/>
            <person name="Korchina V."/>
            <person name="Kovar C."/>
            <person name="Mata R."/>
            <person name="Mathew T."/>
            <person name="Ngo R."/>
            <person name="Nguyen L."/>
            <person name="Nguyen N."/>
            <person name="Okwuonu G."/>
            <person name="Ongeri F."/>
            <person name="Pham C."/>
            <person name="Simmons D."/>
            <person name="Wilczek-Boney K."/>
            <person name="Hale W."/>
            <person name="Jakkamsetti A."/>
            <person name="Pham P."/>
            <person name="Ruth R."/>
            <person name="San Lucas F."/>
            <person name="Warren J."/>
            <person name="Zhang J."/>
            <person name="Zhao Z."/>
            <person name="Zhou C."/>
            <person name="Zhu D."/>
            <person name="Lee S."/>
            <person name="Bess C."/>
            <person name="Blankenburg K."/>
            <person name="Forbes L."/>
            <person name="Fu Q."/>
            <person name="Gubbala S."/>
            <person name="Hirani K."/>
            <person name="Jayaseelan J.C."/>
            <person name="Lara F."/>
            <person name="Munidasa M."/>
            <person name="Palculict T."/>
            <person name="Patil S."/>
            <person name="Pu L.-L."/>
            <person name="Saada N."/>
            <person name="Tang L."/>
            <person name="Weissenberger G."/>
            <person name="Zhu Y."/>
            <person name="Hemphill L."/>
            <person name="Shang Y."/>
            <person name="Youmans B."/>
            <person name="Ayvaz T."/>
            <person name="Ross M."/>
            <person name="Santibanez J."/>
            <person name="Aqrawi P."/>
            <person name="Gross S."/>
            <person name="Joshi V."/>
            <person name="Fowler G."/>
            <person name="Nazareth L."/>
            <person name="Reid J."/>
            <person name="Worley K."/>
            <person name="Petrosino J."/>
            <person name="Highlander S."/>
            <person name="Gibbs R."/>
        </authorList>
    </citation>
    <scope>NUCLEOTIDE SEQUENCE [LARGE SCALE GENOMIC DNA]</scope>
    <source>
        <strain evidence="4 5">ATCC 49175</strain>
    </source>
</reference>
<protein>
    <submittedName>
        <fullName evidence="4">Kinase, PfkB family</fullName>
    </submittedName>
</protein>
<evidence type="ECO:0000259" key="3">
    <source>
        <dbReference type="Pfam" id="PF00294"/>
    </source>
</evidence>
<dbReference type="Proteomes" id="UP000005926">
    <property type="component" value="Unassembled WGS sequence"/>
</dbReference>
<evidence type="ECO:0000313" key="4">
    <source>
        <dbReference type="EMBL" id="EEW38003.1"/>
    </source>
</evidence>
<dbReference type="GO" id="GO:0016301">
    <property type="term" value="F:kinase activity"/>
    <property type="evidence" value="ECO:0007669"/>
    <property type="project" value="UniProtKB-KW"/>
</dbReference>
<dbReference type="EMBL" id="ACKZ01000008">
    <property type="protein sequence ID" value="EEW38003.1"/>
    <property type="molecule type" value="Genomic_DNA"/>
</dbReference>
<accession>C8NEA2</accession>
<dbReference type="AlphaFoldDB" id="C8NEA2"/>
<gene>
    <name evidence="4" type="ORF">HMPREF0444_0247</name>
</gene>
<proteinExistence type="predicted"/>
<dbReference type="GO" id="GO:0005737">
    <property type="term" value="C:cytoplasm"/>
    <property type="evidence" value="ECO:0007669"/>
    <property type="project" value="TreeGrafter"/>
</dbReference>
<evidence type="ECO:0000256" key="1">
    <source>
        <dbReference type="ARBA" id="ARBA00022679"/>
    </source>
</evidence>
<organism evidence="4 5">
    <name type="scientific">Granulicatella adiacens ATCC 49175</name>
    <dbReference type="NCBI Taxonomy" id="638301"/>
    <lineage>
        <taxon>Bacteria</taxon>
        <taxon>Bacillati</taxon>
        <taxon>Bacillota</taxon>
        <taxon>Bacilli</taxon>
        <taxon>Lactobacillales</taxon>
        <taxon>Carnobacteriaceae</taxon>
        <taxon>Granulicatella</taxon>
    </lineage>
</organism>
<dbReference type="Gene3D" id="3.40.1190.20">
    <property type="match status" value="1"/>
</dbReference>
<dbReference type="STRING" id="638301.HMPREF0444_0247"/>
<name>C8NEA2_9LACT</name>
<evidence type="ECO:0000256" key="2">
    <source>
        <dbReference type="ARBA" id="ARBA00022777"/>
    </source>
</evidence>
<dbReference type="eggNOG" id="COG0524">
    <property type="taxonomic scope" value="Bacteria"/>
</dbReference>
<dbReference type="SUPFAM" id="SSF53613">
    <property type="entry name" value="Ribokinase-like"/>
    <property type="match status" value="1"/>
</dbReference>
<keyword evidence="1" id="KW-0808">Transferase</keyword>
<dbReference type="GeneID" id="78411487"/>
<dbReference type="InterPro" id="IPR029056">
    <property type="entry name" value="Ribokinase-like"/>
</dbReference>
<keyword evidence="2 4" id="KW-0418">Kinase</keyword>
<dbReference type="PANTHER" id="PTHR42909">
    <property type="entry name" value="ZGC:136858"/>
    <property type="match status" value="1"/>
</dbReference>
<dbReference type="CDD" id="cd01941">
    <property type="entry name" value="YeiC_kinase_like"/>
    <property type="match status" value="1"/>
</dbReference>
<dbReference type="PANTHER" id="PTHR42909:SF4">
    <property type="entry name" value="CARBOHYDRATE KINASE, PFKB FAMILY"/>
    <property type="match status" value="1"/>
</dbReference>
<dbReference type="RefSeq" id="WP_005605226.1">
    <property type="nucleotide sequence ID" value="NZ_CP102283.1"/>
</dbReference>
<feature type="domain" description="Carbohydrate kinase PfkB" evidence="3">
    <location>
        <begin position="12"/>
        <end position="291"/>
    </location>
</feature>
<dbReference type="PROSITE" id="PS00584">
    <property type="entry name" value="PFKB_KINASES_2"/>
    <property type="match status" value="1"/>
</dbReference>
<dbReference type="InterPro" id="IPR011611">
    <property type="entry name" value="PfkB_dom"/>
</dbReference>